<evidence type="ECO:0000256" key="1">
    <source>
        <dbReference type="SAM" id="Phobius"/>
    </source>
</evidence>
<comment type="caution">
    <text evidence="2">The sequence shown here is derived from an EMBL/GenBank/DDBJ whole genome shotgun (WGS) entry which is preliminary data.</text>
</comment>
<evidence type="ECO:0000313" key="3">
    <source>
        <dbReference type="Proteomes" id="UP000229498"/>
    </source>
</evidence>
<dbReference type="AlphaFoldDB" id="A0A2M9FZQ0"/>
<keyword evidence="3" id="KW-1185">Reference proteome</keyword>
<reference evidence="2 3" key="1">
    <citation type="submission" date="2017-11" db="EMBL/GenBank/DDBJ databases">
        <title>Draft genome sequence of Rhizobiales bacterium SY3-13.</title>
        <authorList>
            <person name="Sun C."/>
        </authorList>
    </citation>
    <scope>NUCLEOTIDE SEQUENCE [LARGE SCALE GENOMIC DNA]</scope>
    <source>
        <strain evidence="2 3">SY3-13</strain>
    </source>
</reference>
<dbReference type="RefSeq" id="WP_109795031.1">
    <property type="nucleotide sequence ID" value="NZ_PHIG01000038.1"/>
</dbReference>
<dbReference type="Proteomes" id="UP000229498">
    <property type="component" value="Unassembled WGS sequence"/>
</dbReference>
<gene>
    <name evidence="2" type="ORF">CVT23_14970</name>
</gene>
<dbReference type="EMBL" id="PHIG01000038">
    <property type="protein sequence ID" value="PJK28925.1"/>
    <property type="molecule type" value="Genomic_DNA"/>
</dbReference>
<keyword evidence="1" id="KW-1133">Transmembrane helix</keyword>
<name>A0A2M9FZQ0_9PROT</name>
<keyword evidence="1" id="KW-0812">Transmembrane</keyword>
<keyword evidence="1" id="KW-0472">Membrane</keyword>
<sequence>MLIQEGVMGAGLLAIGLVVATLGMYLMSFAWFLLKVFLGIGIAWGFIQSIDPPPSQLLAQLHTWVAAIEPEFPGGQYLFWIAANWWQFAIGYTALMVAGVRRLVPKIVETSGHAAFAASALANYLNIEPTTKRFLNMHRSRLGLLASFVEIMKQGIGDRLFSIFAGVPFLPDQAMPGRNGEVARLRDDVEQIIGGARGDPHKQH</sequence>
<organism evidence="2 3">
    <name type="scientific">Minwuia thermotolerans</name>
    <dbReference type="NCBI Taxonomy" id="2056226"/>
    <lineage>
        <taxon>Bacteria</taxon>
        <taxon>Pseudomonadati</taxon>
        <taxon>Pseudomonadota</taxon>
        <taxon>Alphaproteobacteria</taxon>
        <taxon>Minwuiales</taxon>
        <taxon>Minwuiaceae</taxon>
        <taxon>Minwuia</taxon>
    </lineage>
</organism>
<evidence type="ECO:0000313" key="2">
    <source>
        <dbReference type="EMBL" id="PJK28925.1"/>
    </source>
</evidence>
<accession>A0A2M9FZQ0</accession>
<proteinExistence type="predicted"/>
<feature type="transmembrane region" description="Helical" evidence="1">
    <location>
        <begin position="77"/>
        <end position="98"/>
    </location>
</feature>
<feature type="transmembrane region" description="Helical" evidence="1">
    <location>
        <begin position="6"/>
        <end position="25"/>
    </location>
</feature>
<protein>
    <submittedName>
        <fullName evidence="2">Uncharacterized protein</fullName>
    </submittedName>
</protein>